<organism evidence="2">
    <name type="scientific">mine drainage metagenome</name>
    <dbReference type="NCBI Taxonomy" id="410659"/>
    <lineage>
        <taxon>unclassified sequences</taxon>
        <taxon>metagenomes</taxon>
        <taxon>ecological metagenomes</taxon>
    </lineage>
</organism>
<gene>
    <name evidence="2" type="ORF">B1B_16842</name>
</gene>
<accession>T1A1E4</accession>
<feature type="transmembrane region" description="Helical" evidence="1">
    <location>
        <begin position="12"/>
        <end position="29"/>
    </location>
</feature>
<feature type="non-terminal residue" evidence="2">
    <location>
        <position position="100"/>
    </location>
</feature>
<protein>
    <submittedName>
        <fullName evidence="2">Membrane protein</fullName>
    </submittedName>
</protein>
<evidence type="ECO:0000313" key="2">
    <source>
        <dbReference type="EMBL" id="EQD35630.1"/>
    </source>
</evidence>
<dbReference type="EMBL" id="AUZY01011233">
    <property type="protein sequence ID" value="EQD35630.1"/>
    <property type="molecule type" value="Genomic_DNA"/>
</dbReference>
<keyword evidence="1" id="KW-1133">Transmembrane helix</keyword>
<feature type="transmembrane region" description="Helical" evidence="1">
    <location>
        <begin position="49"/>
        <end position="74"/>
    </location>
</feature>
<dbReference type="AlphaFoldDB" id="T1A1E4"/>
<comment type="caution">
    <text evidence="2">The sequence shown here is derived from an EMBL/GenBank/DDBJ whole genome shotgun (WGS) entry which is preliminary data.</text>
</comment>
<reference evidence="2" key="2">
    <citation type="journal article" date="2014" name="ISME J.">
        <title>Microbial stratification in low pH oxic and suboxic macroscopic growths along an acid mine drainage.</title>
        <authorList>
            <person name="Mendez-Garcia C."/>
            <person name="Mesa V."/>
            <person name="Sprenger R.R."/>
            <person name="Richter M."/>
            <person name="Diez M.S."/>
            <person name="Solano J."/>
            <person name="Bargiela R."/>
            <person name="Golyshina O.V."/>
            <person name="Manteca A."/>
            <person name="Ramos J.L."/>
            <person name="Gallego J.R."/>
            <person name="Llorente I."/>
            <person name="Martins Dos Santos V.A."/>
            <person name="Jensen O.N."/>
            <person name="Pelaez A.I."/>
            <person name="Sanchez J."/>
            <person name="Ferrer M."/>
        </authorList>
    </citation>
    <scope>NUCLEOTIDE SEQUENCE</scope>
</reference>
<name>T1A1E4_9ZZZZ</name>
<reference evidence="2" key="1">
    <citation type="submission" date="2013-08" db="EMBL/GenBank/DDBJ databases">
        <authorList>
            <person name="Mendez C."/>
            <person name="Richter M."/>
            <person name="Ferrer M."/>
            <person name="Sanchez J."/>
        </authorList>
    </citation>
    <scope>NUCLEOTIDE SEQUENCE</scope>
</reference>
<keyword evidence="1" id="KW-0812">Transmembrane</keyword>
<sequence>MPVTTSPVAWGRDIDLILSFSLLAWAYIFPTVTRFCPAPTPGESTASRAWYMLAPSIGVMSAVLVMGILGLVALRMTGDWNVAMLGKSLPVVGRDPPPSA</sequence>
<keyword evidence="1" id="KW-0472">Membrane</keyword>
<evidence type="ECO:0000256" key="1">
    <source>
        <dbReference type="SAM" id="Phobius"/>
    </source>
</evidence>
<proteinExistence type="predicted"/>